<organism evidence="11 12">
    <name type="scientific">Streptosporangium oxazolinicum</name>
    <dbReference type="NCBI Taxonomy" id="909287"/>
    <lineage>
        <taxon>Bacteria</taxon>
        <taxon>Bacillati</taxon>
        <taxon>Actinomycetota</taxon>
        <taxon>Actinomycetes</taxon>
        <taxon>Streptosporangiales</taxon>
        <taxon>Streptosporangiaceae</taxon>
        <taxon>Streptosporangium</taxon>
    </lineage>
</organism>
<reference evidence="12" key="1">
    <citation type="journal article" date="2019" name="Int. J. Syst. Evol. Microbiol.">
        <title>The Global Catalogue of Microorganisms (GCM) 10K type strain sequencing project: providing services to taxonomists for standard genome sequencing and annotation.</title>
        <authorList>
            <consortium name="The Broad Institute Genomics Platform"/>
            <consortium name="The Broad Institute Genome Sequencing Center for Infectious Disease"/>
            <person name="Wu L."/>
            <person name="Ma J."/>
        </authorList>
    </citation>
    <scope>NUCLEOTIDE SEQUENCE [LARGE SCALE GENOMIC DNA]</scope>
    <source>
        <strain evidence="12">JCM 17388</strain>
    </source>
</reference>
<feature type="transmembrane region" description="Helical" evidence="9">
    <location>
        <begin position="231"/>
        <end position="252"/>
    </location>
</feature>
<comment type="similarity">
    <text evidence="1">Belongs to the glycosyltransferase 2 family.</text>
</comment>
<feature type="transmembrane region" description="Helical" evidence="9">
    <location>
        <begin position="264"/>
        <end position="286"/>
    </location>
</feature>
<dbReference type="Pfam" id="PF00535">
    <property type="entry name" value="Glycos_transf_2"/>
    <property type="match status" value="1"/>
</dbReference>
<dbReference type="SUPFAM" id="SSF53448">
    <property type="entry name" value="Nucleotide-diphospho-sugar transferases"/>
    <property type="match status" value="1"/>
</dbReference>
<gene>
    <name evidence="11" type="ORF">GCM10022252_68950</name>
</gene>
<evidence type="ECO:0000256" key="4">
    <source>
        <dbReference type="ARBA" id="ARBA00022679"/>
    </source>
</evidence>
<evidence type="ECO:0000256" key="9">
    <source>
        <dbReference type="SAM" id="Phobius"/>
    </source>
</evidence>
<keyword evidence="5 9" id="KW-0812">Transmembrane</keyword>
<evidence type="ECO:0000259" key="10">
    <source>
        <dbReference type="Pfam" id="PF00535"/>
    </source>
</evidence>
<keyword evidence="3" id="KW-0328">Glycosyltransferase</keyword>
<keyword evidence="4" id="KW-0808">Transferase</keyword>
<dbReference type="RefSeq" id="WP_344922405.1">
    <property type="nucleotide sequence ID" value="NZ_BAABAQ010000016.1"/>
</dbReference>
<protein>
    <submittedName>
        <fullName evidence="11">Glycosyltransferase family 2 protein</fullName>
    </submittedName>
</protein>
<comment type="caution">
    <text evidence="11">The sequence shown here is derived from an EMBL/GenBank/DDBJ whole genome shotgun (WGS) entry which is preliminary data.</text>
</comment>
<sequence length="334" mass="35743">MSVSVVIPCYRSARTLPVLVTRVMTVLRELSVPHEVILVVDGSPDDTWRTAAELARRVDGVRALHLSRNYGQHNALVAGIREAEFEVVVTMDDDLQHPPEQIPLLLAALDGDRLDLVYGVPRREEHGLFRNLASRSVKAAMAGGLGIRTARMISAFRAFRTRLRDGFEELSGPHASVDVALSWATTRVGSVRVDMSERGHGRSGYTPGLLLRHAVNMLLGYSTAPLRAASYLGFLAGVVGLLLGGVVLWHFANGDTTVAGFTTIASMVTLFSAAQLMSVGVLGEYVGRIHGNGMGRPTYVVCERVGSSDALGVPRQPGATVALHAGVGSGSNER</sequence>
<evidence type="ECO:0000313" key="11">
    <source>
        <dbReference type="EMBL" id="GAA4206596.1"/>
    </source>
</evidence>
<dbReference type="Proteomes" id="UP001501251">
    <property type="component" value="Unassembled WGS sequence"/>
</dbReference>
<evidence type="ECO:0000256" key="3">
    <source>
        <dbReference type="ARBA" id="ARBA00022676"/>
    </source>
</evidence>
<keyword evidence="8 9" id="KW-0472">Membrane</keyword>
<keyword evidence="12" id="KW-1185">Reference proteome</keyword>
<evidence type="ECO:0000256" key="6">
    <source>
        <dbReference type="ARBA" id="ARBA00022985"/>
    </source>
</evidence>
<accession>A0ABP8BGZ0</accession>
<evidence type="ECO:0000256" key="7">
    <source>
        <dbReference type="ARBA" id="ARBA00022989"/>
    </source>
</evidence>
<dbReference type="EMBL" id="BAABAQ010000016">
    <property type="protein sequence ID" value="GAA4206596.1"/>
    <property type="molecule type" value="Genomic_DNA"/>
</dbReference>
<feature type="domain" description="Glycosyltransferase 2-like" evidence="10">
    <location>
        <begin position="4"/>
        <end position="134"/>
    </location>
</feature>
<dbReference type="PANTHER" id="PTHR48090:SF3">
    <property type="entry name" value="UNDECAPRENYL-PHOSPHATE 4-DEOXY-4-FORMAMIDO-L-ARABINOSE TRANSFERASE"/>
    <property type="match status" value="1"/>
</dbReference>
<name>A0ABP8BGZ0_9ACTN</name>
<evidence type="ECO:0000313" key="12">
    <source>
        <dbReference type="Proteomes" id="UP001501251"/>
    </source>
</evidence>
<evidence type="ECO:0000256" key="8">
    <source>
        <dbReference type="ARBA" id="ARBA00023136"/>
    </source>
</evidence>
<keyword evidence="6" id="KW-0448">Lipopolysaccharide biosynthesis</keyword>
<dbReference type="CDD" id="cd04187">
    <property type="entry name" value="DPM1_like_bac"/>
    <property type="match status" value="1"/>
</dbReference>
<dbReference type="InterPro" id="IPR050256">
    <property type="entry name" value="Glycosyltransferase_2"/>
</dbReference>
<keyword evidence="2" id="KW-1003">Cell membrane</keyword>
<dbReference type="Gene3D" id="3.90.550.10">
    <property type="entry name" value="Spore Coat Polysaccharide Biosynthesis Protein SpsA, Chain A"/>
    <property type="match status" value="1"/>
</dbReference>
<evidence type="ECO:0000256" key="1">
    <source>
        <dbReference type="ARBA" id="ARBA00006739"/>
    </source>
</evidence>
<dbReference type="PANTHER" id="PTHR48090">
    <property type="entry name" value="UNDECAPRENYL-PHOSPHATE 4-DEOXY-4-FORMAMIDO-L-ARABINOSE TRANSFERASE-RELATED"/>
    <property type="match status" value="1"/>
</dbReference>
<evidence type="ECO:0000256" key="2">
    <source>
        <dbReference type="ARBA" id="ARBA00022475"/>
    </source>
</evidence>
<dbReference type="InterPro" id="IPR029044">
    <property type="entry name" value="Nucleotide-diphossugar_trans"/>
</dbReference>
<evidence type="ECO:0000256" key="5">
    <source>
        <dbReference type="ARBA" id="ARBA00022692"/>
    </source>
</evidence>
<dbReference type="InterPro" id="IPR001173">
    <property type="entry name" value="Glyco_trans_2-like"/>
</dbReference>
<keyword evidence="7 9" id="KW-1133">Transmembrane helix</keyword>
<proteinExistence type="inferred from homology"/>